<sequence length="198" mass="20878">MSERGNAPGQSLGKTGIVIGIWAAAGALPLLAKMFGIQFLPSTEWLNRTFLVGICAGLFSGGGAVWIVARRLSSIPGGGEVRKAVAVIGAPFLGYFVGRHAVVYAGPMIIALVAGAQVELSFTVADANRHYSSRCPSSIELQGFPIIFNRLCGVPEEVRRNLSSGKEIIVSGRGTGLGVYVDRLRPGDWTVAPLLRSL</sequence>
<dbReference type="Proteomes" id="UP000823773">
    <property type="component" value="Unassembled WGS sequence"/>
</dbReference>
<comment type="caution">
    <text evidence="1">The sequence shown here is derived from an EMBL/GenBank/DDBJ whole genome shotgun (WGS) entry which is preliminary data.</text>
</comment>
<reference evidence="1" key="1">
    <citation type="submission" date="2021-03" db="EMBL/GenBank/DDBJ databases">
        <title>Genomic Encyclopedia of Type Strains, Phase IV (KMG-IV): sequencing the most valuable type-strain genomes for metagenomic binning, comparative biology and taxonomic classification.</title>
        <authorList>
            <person name="Goeker M."/>
        </authorList>
    </citation>
    <scope>NUCLEOTIDE SEQUENCE</scope>
    <source>
        <strain evidence="1">DSM 18131</strain>
    </source>
</reference>
<accession>A0ACC5SYN4</accession>
<proteinExistence type="predicted"/>
<evidence type="ECO:0000313" key="1">
    <source>
        <dbReference type="EMBL" id="MBP1874011.1"/>
    </source>
</evidence>
<evidence type="ECO:0000313" key="2">
    <source>
        <dbReference type="Proteomes" id="UP000823773"/>
    </source>
</evidence>
<keyword evidence="2" id="KW-1185">Reference proteome</keyword>
<organism evidence="1 2">
    <name type="scientific">Ensifer adhaerens</name>
    <name type="common">Sinorhizobium morelense</name>
    <dbReference type="NCBI Taxonomy" id="106592"/>
    <lineage>
        <taxon>Bacteria</taxon>
        <taxon>Pseudomonadati</taxon>
        <taxon>Pseudomonadota</taxon>
        <taxon>Alphaproteobacteria</taxon>
        <taxon>Hyphomicrobiales</taxon>
        <taxon>Rhizobiaceae</taxon>
        <taxon>Sinorhizobium/Ensifer group</taxon>
        <taxon>Ensifer</taxon>
    </lineage>
</organism>
<name>A0ACC5SYN4_ENSAD</name>
<dbReference type="EMBL" id="JAGGJR010000005">
    <property type="protein sequence ID" value="MBP1874011.1"/>
    <property type="molecule type" value="Genomic_DNA"/>
</dbReference>
<gene>
    <name evidence="1" type="ORF">J2Z19_003730</name>
</gene>
<protein>
    <submittedName>
        <fullName evidence="1">Uncharacterized protein</fullName>
    </submittedName>
</protein>